<dbReference type="PANTHER" id="PTHR46243">
    <property type="entry name" value="BIS(5'-ADENOSYL)-TRIPHOSPHATASE"/>
    <property type="match status" value="1"/>
</dbReference>
<proteinExistence type="predicted"/>
<dbReference type="eggNOG" id="KOG3379">
    <property type="taxonomic scope" value="Eukaryota"/>
</dbReference>
<dbReference type="Pfam" id="PF01230">
    <property type="entry name" value="HIT"/>
    <property type="match status" value="1"/>
</dbReference>
<dbReference type="HOGENOM" id="CLU_056776_7_1_1"/>
<name>F4RA79_MELLP</name>
<dbReference type="Gene3D" id="3.30.428.10">
    <property type="entry name" value="HIT-like"/>
    <property type="match status" value="1"/>
</dbReference>
<dbReference type="FunCoup" id="F4RA79">
    <property type="interactions" value="71"/>
</dbReference>
<dbReference type="RefSeq" id="XP_007406295.1">
    <property type="nucleotide sequence ID" value="XM_007406233.1"/>
</dbReference>
<dbReference type="InParanoid" id="F4RA79"/>
<protein>
    <recommendedName>
        <fullName evidence="2">HIT domain-containing protein</fullName>
    </recommendedName>
</protein>
<dbReference type="PROSITE" id="PS51084">
    <property type="entry name" value="HIT_2"/>
    <property type="match status" value="1"/>
</dbReference>
<dbReference type="KEGG" id="mlr:MELLADRAFT_93393"/>
<dbReference type="AlphaFoldDB" id="F4RA79"/>
<dbReference type="InterPro" id="IPR011146">
    <property type="entry name" value="HIT-like"/>
</dbReference>
<reference evidence="4" key="1">
    <citation type="journal article" date="2011" name="Proc. Natl. Acad. Sci. U.S.A.">
        <title>Obligate biotrophy features unraveled by the genomic analysis of rust fungi.</title>
        <authorList>
            <person name="Duplessis S."/>
            <person name="Cuomo C.A."/>
            <person name="Lin Y.-C."/>
            <person name="Aerts A."/>
            <person name="Tisserant E."/>
            <person name="Veneault-Fourrey C."/>
            <person name="Joly D.L."/>
            <person name="Hacquard S."/>
            <person name="Amselem J."/>
            <person name="Cantarel B.L."/>
            <person name="Chiu R."/>
            <person name="Coutinho P.M."/>
            <person name="Feau N."/>
            <person name="Field M."/>
            <person name="Frey P."/>
            <person name="Gelhaye E."/>
            <person name="Goldberg J."/>
            <person name="Grabherr M.G."/>
            <person name="Kodira C.D."/>
            <person name="Kohler A."/>
            <person name="Kuees U."/>
            <person name="Lindquist E.A."/>
            <person name="Lucas S.M."/>
            <person name="Mago R."/>
            <person name="Mauceli E."/>
            <person name="Morin E."/>
            <person name="Murat C."/>
            <person name="Pangilinan J.L."/>
            <person name="Park R."/>
            <person name="Pearson M."/>
            <person name="Quesneville H."/>
            <person name="Rouhier N."/>
            <person name="Sakthikumar S."/>
            <person name="Salamov A.A."/>
            <person name="Schmutz J."/>
            <person name="Selles B."/>
            <person name="Shapiro H."/>
            <person name="Tanguay P."/>
            <person name="Tuskan G.A."/>
            <person name="Henrissat B."/>
            <person name="Van de Peer Y."/>
            <person name="Rouze P."/>
            <person name="Ellis J.G."/>
            <person name="Dodds P.N."/>
            <person name="Schein J.E."/>
            <person name="Zhong S."/>
            <person name="Hamelin R.C."/>
            <person name="Grigoriev I.V."/>
            <person name="Szabo L.J."/>
            <person name="Martin F."/>
        </authorList>
    </citation>
    <scope>NUCLEOTIDE SEQUENCE [LARGE SCALE GENOMIC DNA]</scope>
    <source>
        <strain evidence="4">98AG31 / pathotype 3-4-7</strain>
    </source>
</reference>
<accession>F4RA79</accession>
<dbReference type="STRING" id="747676.F4RA79"/>
<dbReference type="OrthoDB" id="680339at2759"/>
<evidence type="ECO:0000259" key="2">
    <source>
        <dbReference type="PROSITE" id="PS51084"/>
    </source>
</evidence>
<dbReference type="SUPFAM" id="SSF54197">
    <property type="entry name" value="HIT-like"/>
    <property type="match status" value="1"/>
</dbReference>
<sequence>MSSIQSKPNPKLFSNFDVSDQVFYESENSLGIVNLKPIVNGHVLIIPKRNSIQKLSQLDEIELIDLFKTVQIVSKQLEIIYESNSLTISIQYLSMEFLENVFEEEKVIKIKQVPHLHVHILPRQPNDFKQNDEVSKPNPST</sequence>
<gene>
    <name evidence="3" type="ORF">MELLADRAFT_93393</name>
</gene>
<keyword evidence="4" id="KW-1185">Reference proteome</keyword>
<dbReference type="InterPro" id="IPR051884">
    <property type="entry name" value="Bis(5'-adenosyl)-TPase_reg"/>
</dbReference>
<dbReference type="EMBL" id="GL883094">
    <property type="protein sequence ID" value="EGG10826.1"/>
    <property type="molecule type" value="Genomic_DNA"/>
</dbReference>
<dbReference type="InterPro" id="IPR036265">
    <property type="entry name" value="HIT-like_sf"/>
</dbReference>
<dbReference type="Proteomes" id="UP000001072">
    <property type="component" value="Unassembled WGS sequence"/>
</dbReference>
<evidence type="ECO:0000256" key="1">
    <source>
        <dbReference type="PROSITE-ProRule" id="PRU00464"/>
    </source>
</evidence>
<dbReference type="PANTHER" id="PTHR46243:SF1">
    <property type="entry name" value="BIS(5'-ADENOSYL)-TRIPHOSPHATASE"/>
    <property type="match status" value="1"/>
</dbReference>
<dbReference type="VEuPathDB" id="FungiDB:MELLADRAFT_93393"/>
<feature type="domain" description="HIT" evidence="2">
    <location>
        <begin position="9"/>
        <end position="130"/>
    </location>
</feature>
<feature type="short sequence motif" description="Histidine triad motif" evidence="1">
    <location>
        <begin position="115"/>
        <end position="119"/>
    </location>
</feature>
<dbReference type="GO" id="GO:0003824">
    <property type="term" value="F:catalytic activity"/>
    <property type="evidence" value="ECO:0007669"/>
    <property type="project" value="InterPro"/>
</dbReference>
<organism evidence="4">
    <name type="scientific">Melampsora larici-populina (strain 98AG31 / pathotype 3-4-7)</name>
    <name type="common">Poplar leaf rust fungus</name>
    <dbReference type="NCBI Taxonomy" id="747676"/>
    <lineage>
        <taxon>Eukaryota</taxon>
        <taxon>Fungi</taxon>
        <taxon>Dikarya</taxon>
        <taxon>Basidiomycota</taxon>
        <taxon>Pucciniomycotina</taxon>
        <taxon>Pucciniomycetes</taxon>
        <taxon>Pucciniales</taxon>
        <taxon>Melampsoraceae</taxon>
        <taxon>Melampsora</taxon>
    </lineage>
</organism>
<evidence type="ECO:0000313" key="4">
    <source>
        <dbReference type="Proteomes" id="UP000001072"/>
    </source>
</evidence>
<dbReference type="GeneID" id="18936558"/>
<evidence type="ECO:0000313" key="3">
    <source>
        <dbReference type="EMBL" id="EGG10826.1"/>
    </source>
</evidence>